<name>A0A7S4VBN1_9DINO</name>
<evidence type="ECO:0000256" key="2">
    <source>
        <dbReference type="ARBA" id="ARBA00023002"/>
    </source>
</evidence>
<keyword evidence="2" id="KW-0560">Oxidoreductase</keyword>
<proteinExistence type="inferred from homology"/>
<organism evidence="4">
    <name type="scientific">Alexandrium monilatum</name>
    <dbReference type="NCBI Taxonomy" id="311494"/>
    <lineage>
        <taxon>Eukaryota</taxon>
        <taxon>Sar</taxon>
        <taxon>Alveolata</taxon>
        <taxon>Dinophyceae</taxon>
        <taxon>Gonyaulacales</taxon>
        <taxon>Pyrocystaceae</taxon>
        <taxon>Alexandrium</taxon>
    </lineage>
</organism>
<dbReference type="InterPro" id="IPR036291">
    <property type="entry name" value="NAD(P)-bd_dom_sf"/>
</dbReference>
<feature type="domain" description="3-beta hydroxysteroid dehydrogenase/isomerase" evidence="3">
    <location>
        <begin position="65"/>
        <end position="321"/>
    </location>
</feature>
<dbReference type="Gene3D" id="3.40.50.720">
    <property type="entry name" value="NAD(P)-binding Rossmann-like Domain"/>
    <property type="match status" value="1"/>
</dbReference>
<dbReference type="EMBL" id="HBNR01033300">
    <property type="protein sequence ID" value="CAE4588265.1"/>
    <property type="molecule type" value="Transcribed_RNA"/>
</dbReference>
<gene>
    <name evidence="4" type="ORF">AMON00008_LOCUS22858</name>
</gene>
<dbReference type="InterPro" id="IPR050177">
    <property type="entry name" value="Lipid_A_modif_metabolic_enz"/>
</dbReference>
<protein>
    <recommendedName>
        <fullName evidence="3">3-beta hydroxysteroid dehydrogenase/isomerase domain-containing protein</fullName>
    </recommendedName>
</protein>
<dbReference type="GO" id="GO:0006694">
    <property type="term" value="P:steroid biosynthetic process"/>
    <property type="evidence" value="ECO:0007669"/>
    <property type="project" value="InterPro"/>
</dbReference>
<dbReference type="PANTHER" id="PTHR43245">
    <property type="entry name" value="BIFUNCTIONAL POLYMYXIN RESISTANCE PROTEIN ARNA"/>
    <property type="match status" value="1"/>
</dbReference>
<dbReference type="SUPFAM" id="SSF51735">
    <property type="entry name" value="NAD(P)-binding Rossmann-fold domains"/>
    <property type="match status" value="1"/>
</dbReference>
<sequence length="429" mass="47783">MGIALSRIIVDVGVAIWNSLVAPRNFYVGRPARQTDPNAHLACDEKWKSAVDGIKRSGDCYLVVGNGFLGRGIVRCLLERGETNIRVFDVAPSNVWQGNPHVTFIRGDVTKFEDISNACGGVQVVYSTYALIRFMDRLDFQASLSYRVNVGGMKTLLEAIKANSCERLIMTSTSNVCSDISRARPCLNLDESEPYTTPEVSPHHYAWTKAVSEQLVLKADGCKLANAHELQTVVVRPCGGLVGGNDGLTFSNVLDLGLVASHGSWTCDGFSAPMDYTYVDNVLLGHLLAEQALREGKPGIRGEAFNISNDDPLSLADLASLMQYHLRGLLSPQMRQRLVVRWICIPWWVMCPLTWSLETFKWLTRGRFKLPTHLDMVTPALLDQMNLGFTYSSQKARDRLGYAPVYTVDEAIQRSLHDYYRSHYPDKTA</sequence>
<comment type="similarity">
    <text evidence="1">Belongs to the 3-beta-HSD family.</text>
</comment>
<reference evidence="4" key="1">
    <citation type="submission" date="2021-01" db="EMBL/GenBank/DDBJ databases">
        <authorList>
            <person name="Corre E."/>
            <person name="Pelletier E."/>
            <person name="Niang G."/>
            <person name="Scheremetjew M."/>
            <person name="Finn R."/>
            <person name="Kale V."/>
            <person name="Holt S."/>
            <person name="Cochrane G."/>
            <person name="Meng A."/>
            <person name="Brown T."/>
            <person name="Cohen L."/>
        </authorList>
    </citation>
    <scope>NUCLEOTIDE SEQUENCE</scope>
    <source>
        <strain evidence="4">CCMP3105</strain>
    </source>
</reference>
<dbReference type="AlphaFoldDB" id="A0A7S4VBN1"/>
<evidence type="ECO:0000259" key="3">
    <source>
        <dbReference type="Pfam" id="PF01073"/>
    </source>
</evidence>
<dbReference type="InterPro" id="IPR002225">
    <property type="entry name" value="3Beta_OHSteriod_DH/Estase"/>
</dbReference>
<dbReference type="GO" id="GO:0016616">
    <property type="term" value="F:oxidoreductase activity, acting on the CH-OH group of donors, NAD or NADP as acceptor"/>
    <property type="evidence" value="ECO:0007669"/>
    <property type="project" value="InterPro"/>
</dbReference>
<dbReference type="Pfam" id="PF01073">
    <property type="entry name" value="3Beta_HSD"/>
    <property type="match status" value="1"/>
</dbReference>
<evidence type="ECO:0000256" key="1">
    <source>
        <dbReference type="ARBA" id="ARBA00009219"/>
    </source>
</evidence>
<accession>A0A7S4VBN1</accession>
<evidence type="ECO:0000313" key="4">
    <source>
        <dbReference type="EMBL" id="CAE4588265.1"/>
    </source>
</evidence>
<dbReference type="PANTHER" id="PTHR43245:SF51">
    <property type="entry name" value="SHORT CHAIN DEHYDROGENASE_REDUCTASE FAMILY 42E, MEMBER 2"/>
    <property type="match status" value="1"/>
</dbReference>